<evidence type="ECO:0008006" key="3">
    <source>
        <dbReference type="Google" id="ProtNLM"/>
    </source>
</evidence>
<organism evidence="1 2">
    <name type="scientific">Legionella septentrionalis</name>
    <dbReference type="NCBI Taxonomy" id="2498109"/>
    <lineage>
        <taxon>Bacteria</taxon>
        <taxon>Pseudomonadati</taxon>
        <taxon>Pseudomonadota</taxon>
        <taxon>Gammaproteobacteria</taxon>
        <taxon>Legionellales</taxon>
        <taxon>Legionellaceae</taxon>
        <taxon>Legionella</taxon>
    </lineage>
</organism>
<accession>A0A3S0VBC7</accession>
<evidence type="ECO:0000313" key="2">
    <source>
        <dbReference type="Proteomes" id="UP000288012"/>
    </source>
</evidence>
<dbReference type="RefSeq" id="WP_127033739.1">
    <property type="nucleotide sequence ID" value="NZ_RZGR01000007.1"/>
</dbReference>
<keyword evidence="2" id="KW-1185">Reference proteome</keyword>
<dbReference type="AlphaFoldDB" id="A0A3S0VBC7"/>
<dbReference type="InterPro" id="IPR036188">
    <property type="entry name" value="FAD/NAD-bd_sf"/>
</dbReference>
<dbReference type="Proteomes" id="UP000288012">
    <property type="component" value="Unassembled WGS sequence"/>
</dbReference>
<evidence type="ECO:0000313" key="1">
    <source>
        <dbReference type="EMBL" id="RUQ89509.1"/>
    </source>
</evidence>
<protein>
    <recommendedName>
        <fullName evidence="3">FAD-binding domain-containing protein</fullName>
    </recommendedName>
</protein>
<gene>
    <name evidence="1" type="ORF">EKM59_03675</name>
</gene>
<reference evidence="1 2" key="1">
    <citation type="submission" date="2018-12" db="EMBL/GenBank/DDBJ databases">
        <title>Legionella sp,whole genome shotgun sequence.</title>
        <authorList>
            <person name="Wu H."/>
        </authorList>
    </citation>
    <scope>NUCLEOTIDE SEQUENCE [LARGE SCALE GENOMIC DNA]</scope>
    <source>
        <strain evidence="2">km714</strain>
    </source>
</reference>
<dbReference type="Gene3D" id="3.50.50.60">
    <property type="entry name" value="FAD/NAD(P)-binding domain"/>
    <property type="match status" value="1"/>
</dbReference>
<comment type="caution">
    <text evidence="1">The sequence shown here is derived from an EMBL/GenBank/DDBJ whole genome shotgun (WGS) entry which is preliminary data.</text>
</comment>
<proteinExistence type="predicted"/>
<name>A0A3S0VBC7_9GAMM</name>
<sequence>MPAERIYVYKPEEVDYVIVGNDFFAAIQAINLGIGALPLKPKTVLIETYLKNREEIFPLSFIDKLLSGYEDEFVLSSIKNFKQKNQTQKGREGLSKEDLTALLQYESFIDHILKDCKDEDVIKEVKTRRQGKTWEELLHYLHNVARYHGADFDPLLNVSNVETDLYKKYKNAKGIFGALTVCQAPADEEVETVVVGAGPIGLLNTIGLLSHHKGMKLVILEKFDEYKRNHTLHMDYTQIDKFLQASAHPQLGEDPAIKEFRDRVKKNPYIRISEVEHLLKNRAVELGAHLITGRGITDVKSEILDKYKNANLILGADGTRSVISQQIMGEIDKYEFAMAAENTSLEENKIYLSLSEDRKFTYSMKALDGSEVRNIVTEIKAPESYHHPDDLDHKLKLELRTAAARNYHAGNTIKKEFDFVLQFRFEVEGDVTPMPLATQVRFMQNYGLTCDEYVGKKDAHGKTPVTFQMMISKEHYQILEKFAKSGNPIMPFSGEDDERMEKVPEILMQQLKGYLGLRLRHFTHEYDIVSLDKATISVNEAPATFANLTYKKLNGEHPCDVLLAGDAKLGLSYFKGINAGVEASAAAFPSLVKPFGQRHEGLEQHQTWFQEVYAPQKVREVHNYSVYRIGALVGLFKTLQFIFRSDLLMRGETAEKTVDLYLGHLKAIRDVQEAGIKRRPIAKPHFVNVIRQIDRNVKDIALLPTLELTSRSSDSDEWFDGESPAYTTPSLPEWTHAYEYDGRALESVLTLRPQNSVIILREIGKNIRESVKPYKSWFYALRDVMLPFRAIYNLLLGALQIVTALPVEIFNGLYGIIFPAGNETRISNAVTSIFSFFARIAEGVSRIILGINLAVSTVFLPLKLFARIISTAVAAFGEEPILIENNRKIKELVKEGESRLTVRKDPQEKIAAKASHEQTMEETIAMEEEVPPHATGKHPAAIKELSSIALTIHQDYLKYRHRYQRTNISVDEEKRKYQQCVSKGDKQSFQQYFGLFKSTAVPEAPASVEQENFRVNTGM</sequence>
<dbReference type="OrthoDB" id="5639185at2"/>
<dbReference type="EMBL" id="RZGR01000007">
    <property type="protein sequence ID" value="RUQ89509.1"/>
    <property type="molecule type" value="Genomic_DNA"/>
</dbReference>
<dbReference type="SUPFAM" id="SSF51905">
    <property type="entry name" value="FAD/NAD(P)-binding domain"/>
    <property type="match status" value="1"/>
</dbReference>